<dbReference type="InterPro" id="IPR011990">
    <property type="entry name" value="TPR-like_helical_dom_sf"/>
</dbReference>
<dbReference type="SUPFAM" id="SSF48452">
    <property type="entry name" value="TPR-like"/>
    <property type="match status" value="1"/>
</dbReference>
<evidence type="ECO:0000256" key="3">
    <source>
        <dbReference type="ARBA" id="ARBA00023237"/>
    </source>
</evidence>
<dbReference type="Proteomes" id="UP000011135">
    <property type="component" value="Unassembled WGS sequence"/>
</dbReference>
<dbReference type="InterPro" id="IPR006664">
    <property type="entry name" value="OMP_bac"/>
</dbReference>
<evidence type="ECO:0000256" key="2">
    <source>
        <dbReference type="ARBA" id="ARBA00023136"/>
    </source>
</evidence>
<dbReference type="PRINTS" id="PR01021">
    <property type="entry name" value="OMPADOMAIN"/>
</dbReference>
<evidence type="ECO:0000256" key="5">
    <source>
        <dbReference type="SAM" id="MobiDB-lite"/>
    </source>
</evidence>
<protein>
    <submittedName>
        <fullName evidence="7">Outer membrane lipoprotein omp16</fullName>
    </submittedName>
</protein>
<evidence type="ECO:0000256" key="4">
    <source>
        <dbReference type="PROSITE-ProRule" id="PRU00473"/>
    </source>
</evidence>
<dbReference type="Pfam" id="PF07676">
    <property type="entry name" value="PD40"/>
    <property type="match status" value="3"/>
</dbReference>
<keyword evidence="2 4" id="KW-0472">Membrane</keyword>
<dbReference type="Gene3D" id="3.30.1330.60">
    <property type="entry name" value="OmpA-like domain"/>
    <property type="match status" value="1"/>
</dbReference>
<dbReference type="CDD" id="cd07185">
    <property type="entry name" value="OmpA_C-like"/>
    <property type="match status" value="1"/>
</dbReference>
<comment type="caution">
    <text evidence="7">The sequence shown here is derived from an EMBL/GenBank/DDBJ whole genome shotgun (WGS) entry which is preliminary data.</text>
</comment>
<dbReference type="PANTHER" id="PTHR30329">
    <property type="entry name" value="STATOR ELEMENT OF FLAGELLAR MOTOR COMPLEX"/>
    <property type="match status" value="1"/>
</dbReference>
<dbReference type="eggNOG" id="COG2885">
    <property type="taxonomic scope" value="Bacteria"/>
</dbReference>
<dbReference type="EMBL" id="AMZN01000014">
    <property type="protein sequence ID" value="ELR72933.1"/>
    <property type="molecule type" value="Genomic_DNA"/>
</dbReference>
<dbReference type="InterPro" id="IPR011042">
    <property type="entry name" value="6-blade_b-propeller_TolB-like"/>
</dbReference>
<dbReference type="PATRIC" id="fig|1237149.3.peg.1127"/>
<dbReference type="STRING" id="1237149.C900_00894"/>
<dbReference type="eggNOG" id="COG0823">
    <property type="taxonomic scope" value="Bacteria"/>
</dbReference>
<sequence length="661" mass="75328">MAFTLLLVISCSVEKKASKTFDRGQFQSTIDLYEQVLRKDPNNAEANFYIAESYRQSNRLQEAEPYYKTALDRGLKNDSIRLFYAFSLKSNGKYAEARQQLEQHLKTVDDKGLAKRSQEEFDNLNNLDEIRAKKNYFRVKNLDEINSPYAEYAPVYQDGELYFTSSRGIDKIYKATGTPFTDIYKVKTQGARVDTTTIVGLGDLINYYNINEGSVTFSPDGKTMVFARGNSGKKKGTADVNLYISSNRRDGWTEPRMLNINNPGYWDSSPAFSRDGRTLYFASNRPGGYGGTDIYSAKRDSRGRFHKVTNLGPEINTTGNEMFPYISDDGHMYFSSDGHPGFGGLDLFVAKRRNGRIEIENLGEPLNSNADDFGLFLFKADRGFFTSNREGGKGDDDIYTFVNEDPDLKIVNYYLAGLTKTHNDKNELVILPGVNVRLLDYKGEVLDESTTTDDGKFLFRVYEHEHYNLVGEKRGGKDQYLITRTQFTTVGRAVDRDTLKDLVTDVRFDTLLVLEKIEKNKIFVLENIYYDLDKADIREDAARELDKLVTILEDNPELKIELSSHTDDRADDDYNMKLSQRRARSAVDYIISQGITASRLMAKGYGESKLIIPNAKTEEEHQVNRRTEFKILEVGERKPETAGEFDEDRFFDDEEGDSGGR</sequence>
<dbReference type="InterPro" id="IPR050330">
    <property type="entry name" value="Bact_OuterMem_StrucFunc"/>
</dbReference>
<keyword evidence="7" id="KW-0449">Lipoprotein</keyword>
<dbReference type="Pfam" id="PF00691">
    <property type="entry name" value="OmpA"/>
    <property type="match status" value="1"/>
</dbReference>
<accession>L8JXM5</accession>
<dbReference type="InterPro" id="IPR006665">
    <property type="entry name" value="OmpA-like"/>
</dbReference>
<gene>
    <name evidence="7" type="ORF">C900_00894</name>
</gene>
<dbReference type="AlphaFoldDB" id="L8JXM5"/>
<dbReference type="SUPFAM" id="SSF82171">
    <property type="entry name" value="DPP6 N-terminal domain-like"/>
    <property type="match status" value="1"/>
</dbReference>
<dbReference type="GO" id="GO:0009279">
    <property type="term" value="C:cell outer membrane"/>
    <property type="evidence" value="ECO:0007669"/>
    <property type="project" value="UniProtKB-SubCell"/>
</dbReference>
<dbReference type="InterPro" id="IPR036737">
    <property type="entry name" value="OmpA-like_sf"/>
</dbReference>
<evidence type="ECO:0000313" key="7">
    <source>
        <dbReference type="EMBL" id="ELR72933.1"/>
    </source>
</evidence>
<dbReference type="Gene3D" id="1.25.40.10">
    <property type="entry name" value="Tetratricopeptide repeat domain"/>
    <property type="match status" value="1"/>
</dbReference>
<feature type="domain" description="OmpA-like" evidence="6">
    <location>
        <begin position="517"/>
        <end position="635"/>
    </location>
</feature>
<name>L8JXM5_9BACT</name>
<proteinExistence type="predicted"/>
<dbReference type="InterPro" id="IPR011659">
    <property type="entry name" value="WD40"/>
</dbReference>
<feature type="region of interest" description="Disordered" evidence="5">
    <location>
        <begin position="635"/>
        <end position="661"/>
    </location>
</feature>
<dbReference type="PANTHER" id="PTHR30329:SF21">
    <property type="entry name" value="LIPOPROTEIN YIAD-RELATED"/>
    <property type="match status" value="1"/>
</dbReference>
<dbReference type="Pfam" id="PF13432">
    <property type="entry name" value="TPR_16"/>
    <property type="match status" value="1"/>
</dbReference>
<dbReference type="SUPFAM" id="SSF103088">
    <property type="entry name" value="OmpA-like"/>
    <property type="match status" value="1"/>
</dbReference>
<comment type="subcellular location">
    <subcellularLocation>
        <location evidence="1">Cell outer membrane</location>
    </subcellularLocation>
</comment>
<feature type="compositionally biased region" description="Acidic residues" evidence="5">
    <location>
        <begin position="643"/>
        <end position="661"/>
    </location>
</feature>
<dbReference type="Gene3D" id="2.120.10.30">
    <property type="entry name" value="TolB, C-terminal domain"/>
    <property type="match status" value="1"/>
</dbReference>
<keyword evidence="3" id="KW-0998">Cell outer membrane</keyword>
<dbReference type="eggNOG" id="COG0457">
    <property type="taxonomic scope" value="Bacteria"/>
</dbReference>
<dbReference type="PROSITE" id="PS51123">
    <property type="entry name" value="OMPA_2"/>
    <property type="match status" value="1"/>
</dbReference>
<reference evidence="7 8" key="1">
    <citation type="submission" date="2012-12" db="EMBL/GenBank/DDBJ databases">
        <title>Genome assembly of Fulvivirga imtechensis AK7.</title>
        <authorList>
            <person name="Nupur N."/>
            <person name="Khatri I."/>
            <person name="Kumar R."/>
            <person name="Subramanian S."/>
            <person name="Pinnaka A."/>
        </authorList>
    </citation>
    <scope>NUCLEOTIDE SEQUENCE [LARGE SCALE GENOMIC DNA]</scope>
    <source>
        <strain evidence="7 8">AK7</strain>
    </source>
</reference>
<keyword evidence="8" id="KW-1185">Reference proteome</keyword>
<evidence type="ECO:0000313" key="8">
    <source>
        <dbReference type="Proteomes" id="UP000011135"/>
    </source>
</evidence>
<evidence type="ECO:0000259" key="6">
    <source>
        <dbReference type="PROSITE" id="PS51123"/>
    </source>
</evidence>
<evidence type="ECO:0000256" key="1">
    <source>
        <dbReference type="ARBA" id="ARBA00004442"/>
    </source>
</evidence>
<organism evidence="7 8">
    <name type="scientific">Fulvivirga imtechensis AK7</name>
    <dbReference type="NCBI Taxonomy" id="1237149"/>
    <lineage>
        <taxon>Bacteria</taxon>
        <taxon>Pseudomonadati</taxon>
        <taxon>Bacteroidota</taxon>
        <taxon>Cytophagia</taxon>
        <taxon>Cytophagales</taxon>
        <taxon>Fulvivirgaceae</taxon>
        <taxon>Fulvivirga</taxon>
    </lineage>
</organism>